<name>A0A849CES8_9NOCA</name>
<reference evidence="1 2" key="1">
    <citation type="submission" date="2020-05" db="EMBL/GenBank/DDBJ databases">
        <title>MicrobeNet Type strains.</title>
        <authorList>
            <person name="Nicholson A.C."/>
        </authorList>
    </citation>
    <scope>NUCLEOTIDE SEQUENCE [LARGE SCALE GENOMIC DNA]</scope>
    <source>
        <strain evidence="1 2">JCM 3224</strain>
    </source>
</reference>
<accession>A0A849CES8</accession>
<dbReference type="EMBL" id="JABELX010000012">
    <property type="protein sequence ID" value="NNH73929.1"/>
    <property type="molecule type" value="Genomic_DNA"/>
</dbReference>
<dbReference type="Proteomes" id="UP000586827">
    <property type="component" value="Unassembled WGS sequence"/>
</dbReference>
<evidence type="ECO:0000313" key="2">
    <source>
        <dbReference type="Proteomes" id="UP000586827"/>
    </source>
</evidence>
<protein>
    <submittedName>
        <fullName evidence="1">Uncharacterized protein</fullName>
    </submittedName>
</protein>
<organism evidence="1 2">
    <name type="scientific">Nocardia uniformis</name>
    <dbReference type="NCBI Taxonomy" id="53432"/>
    <lineage>
        <taxon>Bacteria</taxon>
        <taxon>Bacillati</taxon>
        <taxon>Actinomycetota</taxon>
        <taxon>Actinomycetes</taxon>
        <taxon>Mycobacteriales</taxon>
        <taxon>Nocardiaceae</taxon>
        <taxon>Nocardia</taxon>
    </lineage>
</organism>
<sequence>MNFLNVDVEVRDSAGLTDLREALEAVAENLSPLYCGAVGDGSWLLSFEVSVDPADDPDAVAAACCAVLERLPAEARARWDAVEDRVFDFGYDAVAESRTAQPMLSVSTLGRLADLGARLAVSVYAHDIVSRETGSPASLPIPAEPPVPSQ</sequence>
<proteinExistence type="predicted"/>
<comment type="caution">
    <text evidence="1">The sequence shown here is derived from an EMBL/GenBank/DDBJ whole genome shotgun (WGS) entry which is preliminary data.</text>
</comment>
<evidence type="ECO:0000313" key="1">
    <source>
        <dbReference type="EMBL" id="NNH73929.1"/>
    </source>
</evidence>
<gene>
    <name evidence="1" type="ORF">HLB23_29425</name>
</gene>
<dbReference type="RefSeq" id="WP_067516464.1">
    <property type="nucleotide sequence ID" value="NZ_JABELX010000012.1"/>
</dbReference>
<keyword evidence="2" id="KW-1185">Reference proteome</keyword>
<dbReference type="AlphaFoldDB" id="A0A849CES8"/>